<sequence length="227" mass="24614">MVLSLKTQVATYYSLGTAQAAEPKGSIAIRQAARLPSSMQARVVAEGIRILVATTLALTLGWVVGKRLSVVSASDGLLLPPGSTTTVWSHNRTFSQRPTPESEEAWNFIIPGSTNKHAIVVSYHSAIEEANLTKGEGAAVADDGDPEDPPDDYIHHTGTRMTLSHIQHCFDYLRQTLMCAADTNLEVLDPVTHVTSGWGQPKQCRDYRSVVAWAEKWANSSDTGILT</sequence>
<organism evidence="3 4">
    <name type="scientific">Aspergillus luchuensis (strain CBS 106.47)</name>
    <dbReference type="NCBI Taxonomy" id="1137211"/>
    <lineage>
        <taxon>Eukaryota</taxon>
        <taxon>Fungi</taxon>
        <taxon>Dikarya</taxon>
        <taxon>Ascomycota</taxon>
        <taxon>Pezizomycotina</taxon>
        <taxon>Eurotiomycetes</taxon>
        <taxon>Eurotiomycetidae</taxon>
        <taxon>Eurotiales</taxon>
        <taxon>Aspergillaceae</taxon>
        <taxon>Aspergillus</taxon>
        <taxon>Aspergillus subgen. Circumdati</taxon>
    </lineage>
</organism>
<dbReference type="VEuPathDB" id="FungiDB:ASPFODRAFT_164938"/>
<accession>A0A1M3TEL0</accession>
<protein>
    <submittedName>
        <fullName evidence="3">Uncharacterized protein</fullName>
    </submittedName>
</protein>
<dbReference type="InterPro" id="IPR021765">
    <property type="entry name" value="UstYa-like"/>
</dbReference>
<evidence type="ECO:0000256" key="2">
    <source>
        <dbReference type="ARBA" id="ARBA00035112"/>
    </source>
</evidence>
<dbReference type="Pfam" id="PF11807">
    <property type="entry name" value="UstYa"/>
    <property type="match status" value="1"/>
</dbReference>
<reference evidence="4" key="1">
    <citation type="journal article" date="2017" name="Genome Biol.">
        <title>Comparative genomics reveals high biological diversity and specific adaptations in the industrially and medically important fungal genus Aspergillus.</title>
        <authorList>
            <person name="de Vries R.P."/>
            <person name="Riley R."/>
            <person name="Wiebenga A."/>
            <person name="Aguilar-Osorio G."/>
            <person name="Amillis S."/>
            <person name="Uchima C.A."/>
            <person name="Anderluh G."/>
            <person name="Asadollahi M."/>
            <person name="Askin M."/>
            <person name="Barry K."/>
            <person name="Battaglia E."/>
            <person name="Bayram O."/>
            <person name="Benocci T."/>
            <person name="Braus-Stromeyer S.A."/>
            <person name="Caldana C."/>
            <person name="Canovas D."/>
            <person name="Cerqueira G.C."/>
            <person name="Chen F."/>
            <person name="Chen W."/>
            <person name="Choi C."/>
            <person name="Clum A."/>
            <person name="Dos Santos R.A."/>
            <person name="Damasio A.R."/>
            <person name="Diallinas G."/>
            <person name="Emri T."/>
            <person name="Fekete E."/>
            <person name="Flipphi M."/>
            <person name="Freyberg S."/>
            <person name="Gallo A."/>
            <person name="Gournas C."/>
            <person name="Habgood R."/>
            <person name="Hainaut M."/>
            <person name="Harispe M.L."/>
            <person name="Henrissat B."/>
            <person name="Hilden K.S."/>
            <person name="Hope R."/>
            <person name="Hossain A."/>
            <person name="Karabika E."/>
            <person name="Karaffa L."/>
            <person name="Karanyi Z."/>
            <person name="Krasevec N."/>
            <person name="Kuo A."/>
            <person name="Kusch H."/>
            <person name="LaButti K."/>
            <person name="Lagendijk E.L."/>
            <person name="Lapidus A."/>
            <person name="Levasseur A."/>
            <person name="Lindquist E."/>
            <person name="Lipzen A."/>
            <person name="Logrieco A.F."/>
            <person name="MacCabe A."/>
            <person name="Maekelae M.R."/>
            <person name="Malavazi I."/>
            <person name="Melin P."/>
            <person name="Meyer V."/>
            <person name="Mielnichuk N."/>
            <person name="Miskei M."/>
            <person name="Molnar A.P."/>
            <person name="Mule G."/>
            <person name="Ngan C.Y."/>
            <person name="Orejas M."/>
            <person name="Orosz E."/>
            <person name="Ouedraogo J.P."/>
            <person name="Overkamp K.M."/>
            <person name="Park H.-S."/>
            <person name="Perrone G."/>
            <person name="Piumi F."/>
            <person name="Punt P.J."/>
            <person name="Ram A.F."/>
            <person name="Ramon A."/>
            <person name="Rauscher S."/>
            <person name="Record E."/>
            <person name="Riano-Pachon D.M."/>
            <person name="Robert V."/>
            <person name="Roehrig J."/>
            <person name="Ruller R."/>
            <person name="Salamov A."/>
            <person name="Salih N.S."/>
            <person name="Samson R.A."/>
            <person name="Sandor E."/>
            <person name="Sanguinetti M."/>
            <person name="Schuetze T."/>
            <person name="Sepcic K."/>
            <person name="Shelest E."/>
            <person name="Sherlock G."/>
            <person name="Sophianopoulou V."/>
            <person name="Squina F.M."/>
            <person name="Sun H."/>
            <person name="Susca A."/>
            <person name="Todd R.B."/>
            <person name="Tsang A."/>
            <person name="Unkles S.E."/>
            <person name="van de Wiele N."/>
            <person name="van Rossen-Uffink D."/>
            <person name="Oliveira J.V."/>
            <person name="Vesth T.C."/>
            <person name="Visser J."/>
            <person name="Yu J.-H."/>
            <person name="Zhou M."/>
            <person name="Andersen M.R."/>
            <person name="Archer D.B."/>
            <person name="Baker S.E."/>
            <person name="Benoit I."/>
            <person name="Brakhage A.A."/>
            <person name="Braus G.H."/>
            <person name="Fischer R."/>
            <person name="Frisvad J.C."/>
            <person name="Goldman G.H."/>
            <person name="Houbraken J."/>
            <person name="Oakley B."/>
            <person name="Pocsi I."/>
            <person name="Scazzocchio C."/>
            <person name="Seiboth B."/>
            <person name="vanKuyk P.A."/>
            <person name="Wortman J."/>
            <person name="Dyer P.S."/>
            <person name="Grigoriev I.V."/>
        </authorList>
    </citation>
    <scope>NUCLEOTIDE SEQUENCE [LARGE SCALE GENOMIC DNA]</scope>
    <source>
        <strain evidence="4">CBS 106.47</strain>
    </source>
</reference>
<evidence type="ECO:0000313" key="4">
    <source>
        <dbReference type="Proteomes" id="UP000184063"/>
    </source>
</evidence>
<dbReference type="AlphaFoldDB" id="A0A1M3TEL0"/>
<comment type="similarity">
    <text evidence="2">Belongs to the ustYa family.</text>
</comment>
<gene>
    <name evidence="3" type="ORF">ASPFODRAFT_164938</name>
</gene>
<name>A0A1M3TEL0_ASPLC</name>
<evidence type="ECO:0000256" key="1">
    <source>
        <dbReference type="ARBA" id="ARBA00004685"/>
    </source>
</evidence>
<dbReference type="PANTHER" id="PTHR33365">
    <property type="entry name" value="YALI0B05434P"/>
    <property type="match status" value="1"/>
</dbReference>
<proteinExistence type="inferred from homology"/>
<dbReference type="EMBL" id="KV878243">
    <property type="protein sequence ID" value="OJZ85175.1"/>
    <property type="molecule type" value="Genomic_DNA"/>
</dbReference>
<comment type="pathway">
    <text evidence="1">Mycotoxin biosynthesis.</text>
</comment>
<dbReference type="Proteomes" id="UP000184063">
    <property type="component" value="Unassembled WGS sequence"/>
</dbReference>
<dbReference type="OrthoDB" id="3687641at2759"/>
<evidence type="ECO:0000313" key="3">
    <source>
        <dbReference type="EMBL" id="OJZ85175.1"/>
    </source>
</evidence>
<dbReference type="GO" id="GO:0043386">
    <property type="term" value="P:mycotoxin biosynthetic process"/>
    <property type="evidence" value="ECO:0007669"/>
    <property type="project" value="InterPro"/>
</dbReference>
<dbReference type="PANTHER" id="PTHR33365:SF4">
    <property type="entry name" value="CYCLOCHLOROTINE BIOSYNTHESIS PROTEIN O"/>
    <property type="match status" value="1"/>
</dbReference>